<sequence length="128" mass="14557">MPQSTHTAQAASHYRWSERPSETILGGVTRRFIASDRMMIGEVRLRRGDLVPLHAHPNEQFTFVVEGAMRFWCGEADEHGRVVRSGEVIVIPANLPHRAQVLEDTLEYDIFNPPRNDWLDAGDPLLRA</sequence>
<dbReference type="InterPro" id="IPR013096">
    <property type="entry name" value="Cupin_2"/>
</dbReference>
<dbReference type="Gene3D" id="2.60.120.10">
    <property type="entry name" value="Jelly Rolls"/>
    <property type="match status" value="1"/>
</dbReference>
<dbReference type="AlphaFoldDB" id="A0A069PFG0"/>
<organism evidence="2 3">
    <name type="scientific">Caballeronia glathei</name>
    <dbReference type="NCBI Taxonomy" id="60547"/>
    <lineage>
        <taxon>Bacteria</taxon>
        <taxon>Pseudomonadati</taxon>
        <taxon>Pseudomonadota</taxon>
        <taxon>Betaproteobacteria</taxon>
        <taxon>Burkholderiales</taxon>
        <taxon>Burkholderiaceae</taxon>
        <taxon>Caballeronia</taxon>
    </lineage>
</organism>
<evidence type="ECO:0000259" key="1">
    <source>
        <dbReference type="Pfam" id="PF07883"/>
    </source>
</evidence>
<name>A0A069PFG0_9BURK</name>
<keyword evidence="3" id="KW-1185">Reference proteome</keyword>
<comment type="caution">
    <text evidence="2">The sequence shown here is derived from an EMBL/GenBank/DDBJ whole genome shotgun (WGS) entry which is preliminary data.</text>
</comment>
<reference evidence="2 3" key="1">
    <citation type="submission" date="2014-03" db="EMBL/GenBank/DDBJ databases">
        <title>Draft Genome Sequences of Four Burkholderia Strains.</title>
        <authorList>
            <person name="Liu X.Y."/>
            <person name="Li C.X."/>
            <person name="Xu J.H."/>
        </authorList>
    </citation>
    <scope>NUCLEOTIDE SEQUENCE [LARGE SCALE GENOMIC DNA]</scope>
    <source>
        <strain evidence="2 3">DSM 50014</strain>
    </source>
</reference>
<evidence type="ECO:0000313" key="3">
    <source>
        <dbReference type="Proteomes" id="UP000027466"/>
    </source>
</evidence>
<accession>A0A069PFG0</accession>
<dbReference type="InterPro" id="IPR014710">
    <property type="entry name" value="RmlC-like_jellyroll"/>
</dbReference>
<dbReference type="PIRSF" id="PIRSF029883">
    <property type="entry name" value="KdgF"/>
    <property type="match status" value="1"/>
</dbReference>
<dbReference type="Pfam" id="PF07883">
    <property type="entry name" value="Cupin_2"/>
    <property type="match status" value="1"/>
</dbReference>
<dbReference type="PANTHER" id="PTHR40112">
    <property type="entry name" value="H2HPP ISOMERASE"/>
    <property type="match status" value="1"/>
</dbReference>
<dbReference type="Proteomes" id="UP000027466">
    <property type="component" value="Unassembled WGS sequence"/>
</dbReference>
<dbReference type="SUPFAM" id="SSF51182">
    <property type="entry name" value="RmlC-like cupins"/>
    <property type="match status" value="1"/>
</dbReference>
<dbReference type="InterPro" id="IPR011051">
    <property type="entry name" value="RmlC_Cupin_sf"/>
</dbReference>
<evidence type="ECO:0000313" key="2">
    <source>
        <dbReference type="EMBL" id="KDR39325.1"/>
    </source>
</evidence>
<dbReference type="STRING" id="60547.GCA_000751215_01791"/>
<dbReference type="InterPro" id="IPR052535">
    <property type="entry name" value="Bacilysin_H2HPP_isomerase"/>
</dbReference>
<dbReference type="EMBL" id="JFHC01000061">
    <property type="protein sequence ID" value="KDR39325.1"/>
    <property type="molecule type" value="Genomic_DNA"/>
</dbReference>
<dbReference type="PANTHER" id="PTHR40112:SF1">
    <property type="entry name" value="H2HPP ISOMERASE"/>
    <property type="match status" value="1"/>
</dbReference>
<gene>
    <name evidence="2" type="ORF">BG61_33350</name>
</gene>
<dbReference type="CDD" id="cd02238">
    <property type="entry name" value="cupin_KdgF"/>
    <property type="match status" value="1"/>
</dbReference>
<dbReference type="RefSeq" id="WP_035928754.1">
    <property type="nucleotide sequence ID" value="NZ_CADFFX010000014.1"/>
</dbReference>
<proteinExistence type="predicted"/>
<feature type="domain" description="Cupin type-2" evidence="1">
    <location>
        <begin position="43"/>
        <end position="101"/>
    </location>
</feature>
<dbReference type="InterPro" id="IPR025499">
    <property type="entry name" value="KdgF"/>
</dbReference>
<protein>
    <submittedName>
        <fullName evidence="2">Cupin</fullName>
    </submittedName>
</protein>